<evidence type="ECO:0000313" key="2">
    <source>
        <dbReference type="Proteomes" id="UP000295620"/>
    </source>
</evidence>
<proteinExistence type="predicted"/>
<gene>
    <name evidence="1" type="ORF">ATK78_0836</name>
</gene>
<name>A0A4R6T2W8_9SPHI</name>
<reference evidence="1 2" key="1">
    <citation type="submission" date="2019-03" db="EMBL/GenBank/DDBJ databases">
        <title>Genomic Encyclopedia of Archaeal and Bacterial Type Strains, Phase II (KMG-II): from individual species to whole genera.</title>
        <authorList>
            <person name="Goeker M."/>
        </authorList>
    </citation>
    <scope>NUCLEOTIDE SEQUENCE [LARGE SCALE GENOMIC DNA]</scope>
    <source>
        <strain evidence="1 2">DSM 19035</strain>
    </source>
</reference>
<dbReference type="AlphaFoldDB" id="A0A4R6T2W8"/>
<dbReference type="Proteomes" id="UP000295620">
    <property type="component" value="Unassembled WGS sequence"/>
</dbReference>
<dbReference type="EMBL" id="SNYC01000003">
    <property type="protein sequence ID" value="TDQ11711.1"/>
    <property type="molecule type" value="Genomic_DNA"/>
</dbReference>
<comment type="caution">
    <text evidence="1">The sequence shown here is derived from an EMBL/GenBank/DDBJ whole genome shotgun (WGS) entry which is preliminary data.</text>
</comment>
<evidence type="ECO:0000313" key="1">
    <source>
        <dbReference type="EMBL" id="TDQ11711.1"/>
    </source>
</evidence>
<organism evidence="1 2">
    <name type="scientific">Pedobacter metabolipauper</name>
    <dbReference type="NCBI Taxonomy" id="425513"/>
    <lineage>
        <taxon>Bacteria</taxon>
        <taxon>Pseudomonadati</taxon>
        <taxon>Bacteroidota</taxon>
        <taxon>Sphingobacteriia</taxon>
        <taxon>Sphingobacteriales</taxon>
        <taxon>Sphingobacteriaceae</taxon>
        <taxon>Pedobacter</taxon>
    </lineage>
</organism>
<dbReference type="RefSeq" id="WP_133574761.1">
    <property type="nucleotide sequence ID" value="NZ_SNYC01000003.1"/>
</dbReference>
<protein>
    <submittedName>
        <fullName evidence="1">Uncharacterized protein</fullName>
    </submittedName>
</protein>
<keyword evidence="2" id="KW-1185">Reference proteome</keyword>
<sequence>MINKVQAKGTYVFEQEVLLEKVYDLLNIFFGSKELFRRCDLNDEQDPLNLLHRRFFDRKVSRLMIEIAATLRVMDDHMRNLPSESPERKEYMEKVKHADQFSFGLFDDLNLDLRQTCNKIIHTEVFELHLVNGSEAHENDIVFQQDMGDREIHWQHYRDYIRLAGRRGKQQWFVLLNIETFVSAVVKLLG</sequence>
<accession>A0A4R6T2W8</accession>
<dbReference type="OrthoDB" id="3078277at2"/>